<evidence type="ECO:0000256" key="1">
    <source>
        <dbReference type="SAM" id="SignalP"/>
    </source>
</evidence>
<keyword evidence="4" id="KW-1185">Reference proteome</keyword>
<feature type="chain" id="PRO_5020297828" description="Swiss Army Knife 2H phosphoesterase domain-containing protein" evidence="1">
    <location>
        <begin position="25"/>
        <end position="232"/>
    </location>
</feature>
<keyword evidence="1" id="KW-0732">Signal</keyword>
<evidence type="ECO:0000313" key="4">
    <source>
        <dbReference type="Proteomes" id="UP000268162"/>
    </source>
</evidence>
<sequence>MRLLPLYSAAGLLALCLGTLSISARTPFQVQDPESPLHQPAFTVPSALTDTGRVPVESHSGPLPYESWLQHTLNFTHLAPVIRQLEWVHPGPLLNRGEAHVTVVTPPEFDRILAPVGITVADLDALALQAGLQHVPFKVLCVGRQRLVSPEKAADTLEAYNLIVQADAWLDLRWDIWRLFVQRSGEPSAFDPAHFWPHITLGYSHRDLFVEDGMYKGINSCWRPVEMTTTNE</sequence>
<evidence type="ECO:0000313" key="3">
    <source>
        <dbReference type="EMBL" id="RKP40465.1"/>
    </source>
</evidence>
<dbReference type="AlphaFoldDB" id="A0A4Q0A2W1"/>
<feature type="domain" description="Swiss Army Knife 2H phosphoesterase" evidence="2">
    <location>
        <begin position="68"/>
        <end position="209"/>
    </location>
</feature>
<organism evidence="3 4">
    <name type="scientific">Dimargaris cristalligena</name>
    <dbReference type="NCBI Taxonomy" id="215637"/>
    <lineage>
        <taxon>Eukaryota</taxon>
        <taxon>Fungi</taxon>
        <taxon>Fungi incertae sedis</taxon>
        <taxon>Zoopagomycota</taxon>
        <taxon>Kickxellomycotina</taxon>
        <taxon>Dimargaritomycetes</taxon>
        <taxon>Dimargaritales</taxon>
        <taxon>Dimargaritaceae</taxon>
        <taxon>Dimargaris</taxon>
    </lineage>
</organism>
<protein>
    <recommendedName>
        <fullName evidence="2">Swiss Army Knife 2H phosphoesterase domain-containing protein</fullName>
    </recommendedName>
</protein>
<feature type="signal peptide" evidence="1">
    <location>
        <begin position="1"/>
        <end position="24"/>
    </location>
</feature>
<dbReference type="InterPro" id="IPR054498">
    <property type="entry name" value="2H-SAK"/>
</dbReference>
<gene>
    <name evidence="3" type="ORF">BJ085DRAFT_37748</name>
</gene>
<proteinExistence type="predicted"/>
<dbReference type="Pfam" id="PF22547">
    <property type="entry name" value="2H-SAK"/>
    <property type="match status" value="1"/>
</dbReference>
<accession>A0A4Q0A2W1</accession>
<evidence type="ECO:0000259" key="2">
    <source>
        <dbReference type="Pfam" id="PF22547"/>
    </source>
</evidence>
<reference evidence="4" key="1">
    <citation type="journal article" date="2018" name="Nat. Microbiol.">
        <title>Leveraging single-cell genomics to expand the fungal tree of life.</title>
        <authorList>
            <person name="Ahrendt S.R."/>
            <person name="Quandt C.A."/>
            <person name="Ciobanu D."/>
            <person name="Clum A."/>
            <person name="Salamov A."/>
            <person name="Andreopoulos B."/>
            <person name="Cheng J.F."/>
            <person name="Woyke T."/>
            <person name="Pelin A."/>
            <person name="Henrissat B."/>
            <person name="Reynolds N.K."/>
            <person name="Benny G.L."/>
            <person name="Smith M.E."/>
            <person name="James T.Y."/>
            <person name="Grigoriev I.V."/>
        </authorList>
    </citation>
    <scope>NUCLEOTIDE SEQUENCE [LARGE SCALE GENOMIC DNA]</scope>
    <source>
        <strain evidence="4">RSA 468</strain>
    </source>
</reference>
<dbReference type="EMBL" id="ML002208">
    <property type="protein sequence ID" value="RKP40465.1"/>
    <property type="molecule type" value="Genomic_DNA"/>
</dbReference>
<dbReference type="Proteomes" id="UP000268162">
    <property type="component" value="Unassembled WGS sequence"/>
</dbReference>
<name>A0A4Q0A2W1_9FUNG</name>